<evidence type="ECO:0000256" key="3">
    <source>
        <dbReference type="ARBA" id="ARBA00022840"/>
    </source>
</evidence>
<dbReference type="SUPFAM" id="SSF56059">
    <property type="entry name" value="Glutathione synthetase ATP-binding domain-like"/>
    <property type="match status" value="1"/>
</dbReference>
<organism evidence="6 7">
    <name type="scientific">Leptospira inadai serovar Lyme</name>
    <dbReference type="NCBI Taxonomy" id="293084"/>
    <lineage>
        <taxon>Bacteria</taxon>
        <taxon>Pseudomonadati</taxon>
        <taxon>Spirochaetota</taxon>
        <taxon>Spirochaetia</taxon>
        <taxon>Leptospirales</taxon>
        <taxon>Leptospiraceae</taxon>
        <taxon>Leptospira</taxon>
    </lineage>
</organism>
<gene>
    <name evidence="6" type="ORF">BES34_016810</name>
</gene>
<evidence type="ECO:0000256" key="1">
    <source>
        <dbReference type="ARBA" id="ARBA00022598"/>
    </source>
</evidence>
<reference evidence="6" key="1">
    <citation type="submission" date="2018-01" db="EMBL/GenBank/DDBJ databases">
        <title>Genomic characterization of Leptospira inadai serogroup Lyme isolated from captured rat in Brazil and comparative analysis with human reference strain.</title>
        <authorList>
            <person name="Moreno L.Z."/>
            <person name="Loureiro A.P."/>
            <person name="Miraglia F."/>
            <person name="Kremer F.S."/>
            <person name="Eslabao M.R."/>
            <person name="Dellagostin O.A."/>
            <person name="Lilenbaum W."/>
            <person name="Moreno A.M."/>
        </authorList>
    </citation>
    <scope>NUCLEOTIDE SEQUENCE [LARGE SCALE GENOMIC DNA]</scope>
    <source>
        <strain evidence="6">M34/99</strain>
    </source>
</reference>
<evidence type="ECO:0000313" key="7">
    <source>
        <dbReference type="Proteomes" id="UP000094669"/>
    </source>
</evidence>
<dbReference type="PROSITE" id="PS50975">
    <property type="entry name" value="ATP_GRASP"/>
    <property type="match status" value="1"/>
</dbReference>
<keyword evidence="1" id="KW-0436">Ligase</keyword>
<evidence type="ECO:0000256" key="2">
    <source>
        <dbReference type="ARBA" id="ARBA00022741"/>
    </source>
</evidence>
<dbReference type="EMBL" id="MCRM02000022">
    <property type="protein sequence ID" value="PNV73574.1"/>
    <property type="molecule type" value="Genomic_DNA"/>
</dbReference>
<protein>
    <submittedName>
        <fullName evidence="6">Biotin carboxylase</fullName>
    </submittedName>
</protein>
<evidence type="ECO:0000256" key="4">
    <source>
        <dbReference type="PROSITE-ProRule" id="PRU00409"/>
    </source>
</evidence>
<feature type="domain" description="ATP-grasp" evidence="5">
    <location>
        <begin position="127"/>
        <end position="333"/>
    </location>
</feature>
<dbReference type="Gene3D" id="3.30.470.20">
    <property type="entry name" value="ATP-grasp fold, B domain"/>
    <property type="match status" value="1"/>
</dbReference>
<name>A0ABX4YEW8_9LEPT</name>
<keyword evidence="7" id="KW-1185">Reference proteome</keyword>
<sequence>MTSLPEAGISIREMKKKGYFLSVGAGKNQLPLIRACKNLGLDVISVDRNDKAPGFPLSNLKIIESTHEYRRIHRAVSENPLPIPILGVGTRSYGKATYTTAYLAEKLKLRYASTDSVLLFSDKHLLKSVASEKGIRVPRDIPFSELRAKEKSIPYPWIAKPSQGSGKQGVRLLTSDAAASNFLSTISPHSKKGSVKSKKNADVKNQPEEKWILEEFIPGLECTVLGLVSSDEFHLVSLTLKETSEFPPFLEVAHRLPFPKSEITGEIIMLCRSIVKATGLKNCPFVAEFKLNTDGEPVLIEAAPEVGGEYLADVLVPGYMQYDYFSNFIKLLIGEPFELPPSMLRSSPNKKAQIRFEIPPKGISILKQVSEFRVKSREKVLFERTLHEVGTKLDTSVGNEVRPLVLGIKITSSQPEEAWNESIKTRFKADYDVR</sequence>
<proteinExistence type="predicted"/>
<accession>A0ABX4YEW8</accession>
<dbReference type="Pfam" id="PF13535">
    <property type="entry name" value="ATP-grasp_4"/>
    <property type="match status" value="1"/>
</dbReference>
<comment type="caution">
    <text evidence="6">The sequence shown here is derived from an EMBL/GenBank/DDBJ whole genome shotgun (WGS) entry which is preliminary data.</text>
</comment>
<dbReference type="InterPro" id="IPR052032">
    <property type="entry name" value="ATP-dep_AA_Ligase"/>
</dbReference>
<dbReference type="PANTHER" id="PTHR43585">
    <property type="entry name" value="FUMIPYRROLE BIOSYNTHESIS PROTEIN C"/>
    <property type="match status" value="1"/>
</dbReference>
<keyword evidence="2 4" id="KW-0547">Nucleotide-binding</keyword>
<dbReference type="InterPro" id="IPR011761">
    <property type="entry name" value="ATP-grasp"/>
</dbReference>
<dbReference type="Gene3D" id="3.40.50.20">
    <property type="match status" value="1"/>
</dbReference>
<evidence type="ECO:0000313" key="6">
    <source>
        <dbReference type="EMBL" id="PNV73574.1"/>
    </source>
</evidence>
<dbReference type="PANTHER" id="PTHR43585:SF2">
    <property type="entry name" value="ATP-GRASP ENZYME FSQD"/>
    <property type="match status" value="1"/>
</dbReference>
<dbReference type="Proteomes" id="UP000094669">
    <property type="component" value="Unassembled WGS sequence"/>
</dbReference>
<evidence type="ECO:0000259" key="5">
    <source>
        <dbReference type="PROSITE" id="PS50975"/>
    </source>
</evidence>
<keyword evidence="3 4" id="KW-0067">ATP-binding</keyword>